<feature type="compositionally biased region" description="Low complexity" evidence="1">
    <location>
        <begin position="27"/>
        <end position="43"/>
    </location>
</feature>
<evidence type="ECO:0000313" key="3">
    <source>
        <dbReference type="EMBL" id="KAL0360594.1"/>
    </source>
</evidence>
<dbReference type="SUPFAM" id="SSF46689">
    <property type="entry name" value="Homeodomain-like"/>
    <property type="match status" value="1"/>
</dbReference>
<reference evidence="3" key="1">
    <citation type="submission" date="2020-06" db="EMBL/GenBank/DDBJ databases">
        <authorList>
            <person name="Li T."/>
            <person name="Hu X."/>
            <person name="Zhang T."/>
            <person name="Song X."/>
            <person name="Zhang H."/>
            <person name="Dai N."/>
            <person name="Sheng W."/>
            <person name="Hou X."/>
            <person name="Wei L."/>
        </authorList>
    </citation>
    <scope>NUCLEOTIDE SEQUENCE</scope>
    <source>
        <strain evidence="3">G02</strain>
        <tissue evidence="3">Leaf</tissue>
    </source>
</reference>
<proteinExistence type="predicted"/>
<feature type="region of interest" description="Disordered" evidence="1">
    <location>
        <begin position="171"/>
        <end position="190"/>
    </location>
</feature>
<dbReference type="Pfam" id="PF04433">
    <property type="entry name" value="SWIRM"/>
    <property type="match status" value="1"/>
</dbReference>
<evidence type="ECO:0000256" key="1">
    <source>
        <dbReference type="SAM" id="MobiDB-lite"/>
    </source>
</evidence>
<dbReference type="EMBL" id="JACGWJ010000016">
    <property type="protein sequence ID" value="KAL0360594.1"/>
    <property type="molecule type" value="Genomic_DNA"/>
</dbReference>
<feature type="compositionally biased region" description="Basic and acidic residues" evidence="1">
    <location>
        <begin position="10"/>
        <end position="19"/>
    </location>
</feature>
<protein>
    <submittedName>
        <fullName evidence="3">Lysine-specific histone demethylase 13</fullName>
    </submittedName>
</protein>
<gene>
    <name evidence="3" type="ORF">Sradi_3743900</name>
</gene>
<organism evidence="3">
    <name type="scientific">Sesamum radiatum</name>
    <name type="common">Black benniseed</name>
    <dbReference type="NCBI Taxonomy" id="300843"/>
    <lineage>
        <taxon>Eukaryota</taxon>
        <taxon>Viridiplantae</taxon>
        <taxon>Streptophyta</taxon>
        <taxon>Embryophyta</taxon>
        <taxon>Tracheophyta</taxon>
        <taxon>Spermatophyta</taxon>
        <taxon>Magnoliopsida</taxon>
        <taxon>eudicotyledons</taxon>
        <taxon>Gunneridae</taxon>
        <taxon>Pentapetalae</taxon>
        <taxon>asterids</taxon>
        <taxon>lamiids</taxon>
        <taxon>Lamiales</taxon>
        <taxon>Pedaliaceae</taxon>
        <taxon>Sesamum</taxon>
    </lineage>
</organism>
<feature type="compositionally biased region" description="Polar residues" evidence="1">
    <location>
        <begin position="95"/>
        <end position="115"/>
    </location>
</feature>
<name>A0AAW2PYD4_SESRA</name>
<dbReference type="InterPro" id="IPR036388">
    <property type="entry name" value="WH-like_DNA-bd_sf"/>
</dbReference>
<evidence type="ECO:0000259" key="2">
    <source>
        <dbReference type="Pfam" id="PF04433"/>
    </source>
</evidence>
<sequence>MKSTLIFPSLDDHLPEVSKRTPGNSIDSKLGLSSSPLDSSQIQSPNEYMDVSSFKLISENSASISLVQSSSSTLRACSGKTAGVVDGKCDSLASQAIGNQPGSTNGPPGSNNIPDRNNEVPHCMEAKDLEFSTSLCEGIARSTDDVKLDCGLDTDLVPKCSGKCFQGTDRAPFDSQEADGQVSEGRLSPGSGSEILKYEVAFRKHKNGSHKAVDESEHVLEPSRVLPEGACPRNSNYHSEDEEVNGTSSSSIMLDHQGTCTDDRGPLADTETKKNSLSVVQRAQRNAKKHRHGDMAYEGDIDWDVLMQSQEFFINHQTVDKTRDKSNSSSTAVDAENGKAAAVAAGLKARAVGPLEKIKFKEVLKRKGGLQEYLECRNHILSVWNKDVRRILPLSDFGVSDAPVVGESSRASLIRDIFTFLDQCDSMGKDGTQLLRHCVRLLVLVSNDLLAVRLSGVGKTVKEKVCVHTSRDIRAIASQLVSVWVELFRKEKASKGGLKLLRQSTTLDSKSKSPLVSGKPPLRTHHVDSKGSPKVSASAGNQFPSMQALRK</sequence>
<feature type="domain" description="SWIRM" evidence="2">
    <location>
        <begin position="350"/>
        <end position="424"/>
    </location>
</feature>
<dbReference type="AlphaFoldDB" id="A0AAW2PYD4"/>
<feature type="region of interest" description="Disordered" evidence="1">
    <location>
        <begin position="507"/>
        <end position="551"/>
    </location>
</feature>
<accession>A0AAW2PYD4</accession>
<comment type="caution">
    <text evidence="3">The sequence shown here is derived from an EMBL/GenBank/DDBJ whole genome shotgun (WGS) entry which is preliminary data.</text>
</comment>
<dbReference type="InterPro" id="IPR009057">
    <property type="entry name" value="Homeodomain-like_sf"/>
</dbReference>
<reference evidence="3" key="2">
    <citation type="journal article" date="2024" name="Plant">
        <title>Genomic evolution and insights into agronomic trait innovations of Sesamum species.</title>
        <authorList>
            <person name="Miao H."/>
            <person name="Wang L."/>
            <person name="Qu L."/>
            <person name="Liu H."/>
            <person name="Sun Y."/>
            <person name="Le M."/>
            <person name="Wang Q."/>
            <person name="Wei S."/>
            <person name="Zheng Y."/>
            <person name="Lin W."/>
            <person name="Duan Y."/>
            <person name="Cao H."/>
            <person name="Xiong S."/>
            <person name="Wang X."/>
            <person name="Wei L."/>
            <person name="Li C."/>
            <person name="Ma Q."/>
            <person name="Ju M."/>
            <person name="Zhao R."/>
            <person name="Li G."/>
            <person name="Mu C."/>
            <person name="Tian Q."/>
            <person name="Mei H."/>
            <person name="Zhang T."/>
            <person name="Gao T."/>
            <person name="Zhang H."/>
        </authorList>
    </citation>
    <scope>NUCLEOTIDE SEQUENCE</scope>
    <source>
        <strain evidence="3">G02</strain>
    </source>
</reference>
<feature type="region of interest" description="Disordered" evidence="1">
    <location>
        <begin position="226"/>
        <end position="254"/>
    </location>
</feature>
<dbReference type="Gene3D" id="1.10.10.10">
    <property type="entry name" value="Winged helix-like DNA-binding domain superfamily/Winged helix DNA-binding domain"/>
    <property type="match status" value="1"/>
</dbReference>
<feature type="region of interest" description="Disordered" evidence="1">
    <location>
        <begin position="95"/>
        <end position="117"/>
    </location>
</feature>
<dbReference type="InterPro" id="IPR007526">
    <property type="entry name" value="SWIRM"/>
</dbReference>
<feature type="region of interest" description="Disordered" evidence="1">
    <location>
        <begin position="8"/>
        <end position="43"/>
    </location>
</feature>